<evidence type="ECO:0000256" key="3">
    <source>
        <dbReference type="ARBA" id="ARBA00012457"/>
    </source>
</evidence>
<dbReference type="PANTHER" id="PTHR11952:SF2">
    <property type="entry name" value="LD24639P"/>
    <property type="match status" value="1"/>
</dbReference>
<dbReference type="InterPro" id="IPR029044">
    <property type="entry name" value="Nucleotide-diphossugar_trans"/>
</dbReference>
<sequence>MALTATVAALKAEYAQHGQEHVFAHYATLSDAEQAVLVAQLQEIDVARSVRIFAQATSAADDSQHHGSGSGEVAPLPADALDSVLANPAKAAVWHEAGLALIAQGKVAVILLAGGQGTRLGSSAPKGCYDINLPSHKSLFQLQAERIRKVQLLAKAVRPGSDPIIPWYVMTSGPTRVATESFFKENNYFGLKQENGVLPAFSVDGKILLESKNSVSTAPDGNGGIYKALRQEGVLADLAKRSISYIHAYCVDNCLVKVADPIFIGYCVSKNVKCGAKVVPKQHANESVGVVCLRSGKFAVVEYSEIPPEISSQLNADGKTLTYNAANIVNHFYTTEFLNEIEQLEARMDYHVAKKKIKHVNDAGEFITPTSNNGIKLELFIFDVFPFVDKLAVLETARSEEFSPLKNAPGSKDDSPETSRAHTLAQHKRFIESAGGRVEGDVELSPLVSYAGEGLERFNGITLLGPKVIDPEI</sequence>
<comment type="similarity">
    <text evidence="2">Belongs to the UDPGP type 1 family.</text>
</comment>
<dbReference type="EMBL" id="JADGJH010002996">
    <property type="protein sequence ID" value="KAJ3093709.1"/>
    <property type="molecule type" value="Genomic_DNA"/>
</dbReference>
<dbReference type="SUPFAM" id="SSF53448">
    <property type="entry name" value="Nucleotide-diphospho-sugar transferases"/>
    <property type="match status" value="1"/>
</dbReference>
<dbReference type="GO" id="GO:0003977">
    <property type="term" value="F:UDP-N-acetylglucosamine diphosphorylase activity"/>
    <property type="evidence" value="ECO:0007669"/>
    <property type="project" value="UniProtKB-EC"/>
</dbReference>
<comment type="catalytic activity">
    <reaction evidence="6">
        <text>N-acetyl-alpha-D-glucosamine 1-phosphate + UTP + H(+) = UDP-N-acetyl-alpha-D-glucosamine + diphosphate</text>
        <dbReference type="Rhea" id="RHEA:13509"/>
        <dbReference type="ChEBI" id="CHEBI:15378"/>
        <dbReference type="ChEBI" id="CHEBI:33019"/>
        <dbReference type="ChEBI" id="CHEBI:46398"/>
        <dbReference type="ChEBI" id="CHEBI:57705"/>
        <dbReference type="ChEBI" id="CHEBI:57776"/>
        <dbReference type="EC" id="2.7.7.23"/>
    </reaction>
</comment>
<evidence type="ECO:0000313" key="8">
    <source>
        <dbReference type="Proteomes" id="UP001211907"/>
    </source>
</evidence>
<dbReference type="Pfam" id="PF01704">
    <property type="entry name" value="UDPGP"/>
    <property type="match status" value="1"/>
</dbReference>
<dbReference type="InterPro" id="IPR002618">
    <property type="entry name" value="UDPGP_fam"/>
</dbReference>
<keyword evidence="5" id="KW-0548">Nucleotidyltransferase</keyword>
<dbReference type="PANTHER" id="PTHR11952">
    <property type="entry name" value="UDP- GLUCOSE PYROPHOSPHORYLASE"/>
    <property type="match status" value="1"/>
</dbReference>
<reference evidence="7" key="1">
    <citation type="submission" date="2020-05" db="EMBL/GenBank/DDBJ databases">
        <title>Phylogenomic resolution of chytrid fungi.</title>
        <authorList>
            <person name="Stajich J.E."/>
            <person name="Amses K."/>
            <person name="Simmons R."/>
            <person name="Seto K."/>
            <person name="Myers J."/>
            <person name="Bonds A."/>
            <person name="Quandt C.A."/>
            <person name="Barry K."/>
            <person name="Liu P."/>
            <person name="Grigoriev I."/>
            <person name="Longcore J.E."/>
            <person name="James T.Y."/>
        </authorList>
    </citation>
    <scope>NUCLEOTIDE SEQUENCE</scope>
    <source>
        <strain evidence="7">JEL0513</strain>
    </source>
</reference>
<comment type="caution">
    <text evidence="7">The sequence shown here is derived from an EMBL/GenBank/DDBJ whole genome shotgun (WGS) entry which is preliminary data.</text>
</comment>
<dbReference type="Proteomes" id="UP001211907">
    <property type="component" value="Unassembled WGS sequence"/>
</dbReference>
<gene>
    <name evidence="7" type="primary">UAP1</name>
    <name evidence="7" type="ORF">HK100_006445</name>
</gene>
<keyword evidence="4" id="KW-0808">Transferase</keyword>
<keyword evidence="8" id="KW-1185">Reference proteome</keyword>
<dbReference type="Gene3D" id="3.90.550.10">
    <property type="entry name" value="Spore Coat Polysaccharide Biosynthesis Protein SpsA, Chain A"/>
    <property type="match status" value="1"/>
</dbReference>
<name>A0AAD5SQG6_9FUNG</name>
<protein>
    <recommendedName>
        <fullName evidence="3">UDP-N-acetylglucosamine diphosphorylase</fullName>
        <ecNumber evidence="3">2.7.7.23</ecNumber>
    </recommendedName>
</protein>
<evidence type="ECO:0000256" key="5">
    <source>
        <dbReference type="ARBA" id="ARBA00022695"/>
    </source>
</evidence>
<comment type="pathway">
    <text evidence="1">Nucleotide-sugar biosynthesis; UDP-N-acetyl-alpha-D-glucosamine biosynthesis; UDP-N-acetyl-alpha-D-glucosamine from N-acetyl-alpha-D-glucosamine 1-phosphate: step 1/1.</text>
</comment>
<dbReference type="EC" id="2.7.7.23" evidence="3"/>
<dbReference type="InterPro" id="IPR039741">
    <property type="entry name" value="UDP-sugar_pyrophosphorylase"/>
</dbReference>
<evidence type="ECO:0000313" key="7">
    <source>
        <dbReference type="EMBL" id="KAJ3093709.1"/>
    </source>
</evidence>
<organism evidence="7 8">
    <name type="scientific">Physocladia obscura</name>
    <dbReference type="NCBI Taxonomy" id="109957"/>
    <lineage>
        <taxon>Eukaryota</taxon>
        <taxon>Fungi</taxon>
        <taxon>Fungi incertae sedis</taxon>
        <taxon>Chytridiomycota</taxon>
        <taxon>Chytridiomycota incertae sedis</taxon>
        <taxon>Chytridiomycetes</taxon>
        <taxon>Chytridiales</taxon>
        <taxon>Chytriomycetaceae</taxon>
        <taxon>Physocladia</taxon>
    </lineage>
</organism>
<dbReference type="GO" id="GO:0006048">
    <property type="term" value="P:UDP-N-acetylglucosamine biosynthetic process"/>
    <property type="evidence" value="ECO:0007669"/>
    <property type="project" value="TreeGrafter"/>
</dbReference>
<proteinExistence type="inferred from homology"/>
<accession>A0AAD5SQG6</accession>
<evidence type="ECO:0000256" key="1">
    <source>
        <dbReference type="ARBA" id="ARBA00005208"/>
    </source>
</evidence>
<dbReference type="CDD" id="cd04193">
    <property type="entry name" value="UDPGlcNAc_PPase"/>
    <property type="match status" value="1"/>
</dbReference>
<dbReference type="FunFam" id="3.90.550.10:FF:000075">
    <property type="entry name" value="Probable UDP-N-acetylglucosamine pyrophosphorylase"/>
    <property type="match status" value="1"/>
</dbReference>
<evidence type="ECO:0000256" key="2">
    <source>
        <dbReference type="ARBA" id="ARBA00010401"/>
    </source>
</evidence>
<evidence type="ECO:0000256" key="6">
    <source>
        <dbReference type="ARBA" id="ARBA00048493"/>
    </source>
</evidence>
<evidence type="ECO:0000256" key="4">
    <source>
        <dbReference type="ARBA" id="ARBA00022679"/>
    </source>
</evidence>
<dbReference type="AlphaFoldDB" id="A0AAD5SQG6"/>